<evidence type="ECO:0000313" key="2">
    <source>
        <dbReference type="EMBL" id="UNP64493.1"/>
    </source>
</evidence>
<accession>A0A9Q8VJB8</accession>
<dbReference type="Gene3D" id="3.30.420.320">
    <property type="match status" value="1"/>
</dbReference>
<evidence type="ECO:0000313" key="3">
    <source>
        <dbReference type="Proteomes" id="UP001142430"/>
    </source>
</evidence>
<name>A0A9Q8VJB8_9GAMA</name>
<sequence>MLQKDAKLIFISSVNSGEQSTSFLLNLKNAKERLLNVVNYVCNEHREEFELQDSMVSCPCYRLYIPTFITINETIKTTTNLFLEGAFTTELMGDTGSVNNGPAPRVINIASQTQFDLCRTDTLTQEFSSRIEPVLYVYIDPAYTNNHEASGTGISALMRLRATPQRGFLMGIEHYFLKDLTGAATLKIASCALTLIKSIYMQHPIISEVRVAVEGNSNQDSGVAIATFLSETCPIPISFCHYTERHSMLQWPIYMLGPEKCSAFEKFIHAMNSGFISASQTIVSNTIKLTYDPVVYLLDQIRAIKVQPLKDGGYTFSAKQRTMSDDVLVATIMAYYMLTQNKHTFKTLSHK</sequence>
<reference evidence="2" key="1">
    <citation type="submission" date="2021-09" db="EMBL/GenBank/DDBJ databases">
        <title>The complete genome of the Saguinine gammaherpesvirus 1 (SgGHV-1).</title>
        <authorList>
            <person name="Marti-Carreras J."/>
            <person name="Maes P."/>
        </authorList>
    </citation>
    <scope>NUCLEOTIDE SEQUENCE</scope>
    <source>
        <strain evidence="2">S338D</strain>
    </source>
</reference>
<dbReference type="Pfam" id="PF02499">
    <property type="entry name" value="DNA_pack_C"/>
    <property type="match status" value="1"/>
</dbReference>
<proteinExistence type="predicted"/>
<feature type="domain" description="Probable DNA packing protein C-terminal" evidence="1">
    <location>
        <begin position="1"/>
        <end position="346"/>
    </location>
</feature>
<protein>
    <submittedName>
        <fullName evidence="2">DNA packing UL15-like protein</fullName>
    </submittedName>
</protein>
<dbReference type="EMBL" id="OK337614">
    <property type="protein sequence ID" value="UNP64493.1"/>
    <property type="molecule type" value="Genomic_DNA"/>
</dbReference>
<dbReference type="InterPro" id="IPR038435">
    <property type="entry name" value="DNA_pack_C_sf"/>
</dbReference>
<organism evidence="2 3">
    <name type="scientific">Saguinine gammaherpesvirus 1</name>
    <dbReference type="NCBI Taxonomy" id="2169901"/>
    <lineage>
        <taxon>Viruses</taxon>
        <taxon>Duplodnaviria</taxon>
        <taxon>Heunggongvirae</taxon>
        <taxon>Peploviricota</taxon>
        <taxon>Herviviricetes</taxon>
        <taxon>Herpesvirales</taxon>
        <taxon>Orthoherpesviridae</taxon>
        <taxon>Gammaherpesvirinae</taxon>
    </lineage>
</organism>
<dbReference type="Proteomes" id="UP001142430">
    <property type="component" value="Segment"/>
</dbReference>
<dbReference type="GO" id="GO:0051276">
    <property type="term" value="P:chromosome organization"/>
    <property type="evidence" value="ECO:0007669"/>
    <property type="project" value="InterPro"/>
</dbReference>
<evidence type="ECO:0000259" key="1">
    <source>
        <dbReference type="Pfam" id="PF02499"/>
    </source>
</evidence>
<dbReference type="InterPro" id="IPR003498">
    <property type="entry name" value="DNA_pack_C"/>
</dbReference>